<dbReference type="InterPro" id="IPR013320">
    <property type="entry name" value="ConA-like_dom_sf"/>
</dbReference>
<feature type="signal peptide" evidence="4">
    <location>
        <begin position="1"/>
        <end position="27"/>
    </location>
</feature>
<reference evidence="6 7" key="1">
    <citation type="submission" date="2020-10" db="EMBL/GenBank/DDBJ databases">
        <title>The Coptis chinensis genome and diversification of protoberbering-type alkaloids.</title>
        <authorList>
            <person name="Wang B."/>
            <person name="Shu S."/>
            <person name="Song C."/>
            <person name="Liu Y."/>
        </authorList>
    </citation>
    <scope>NUCLEOTIDE SEQUENCE [LARGE SCALE GENOMIC DNA]</scope>
    <source>
        <strain evidence="6">HL-2020</strain>
        <tissue evidence="6">Leaf</tissue>
    </source>
</reference>
<organism evidence="6 7">
    <name type="scientific">Coptis chinensis</name>
    <dbReference type="NCBI Taxonomy" id="261450"/>
    <lineage>
        <taxon>Eukaryota</taxon>
        <taxon>Viridiplantae</taxon>
        <taxon>Streptophyta</taxon>
        <taxon>Embryophyta</taxon>
        <taxon>Tracheophyta</taxon>
        <taxon>Spermatophyta</taxon>
        <taxon>Magnoliopsida</taxon>
        <taxon>Ranunculales</taxon>
        <taxon>Ranunculaceae</taxon>
        <taxon>Coptidoideae</taxon>
        <taxon>Coptis</taxon>
    </lineage>
</organism>
<dbReference type="InterPro" id="IPR001220">
    <property type="entry name" value="Legume_lectin_dom"/>
</dbReference>
<keyword evidence="4" id="KW-0732">Signal</keyword>
<evidence type="ECO:0000256" key="4">
    <source>
        <dbReference type="SAM" id="SignalP"/>
    </source>
</evidence>
<dbReference type="OrthoDB" id="2019747at2759"/>
<proteinExistence type="inferred from homology"/>
<evidence type="ECO:0000256" key="2">
    <source>
        <dbReference type="ARBA" id="ARBA00022734"/>
    </source>
</evidence>
<dbReference type="InterPro" id="IPR050258">
    <property type="entry name" value="Leguminous_Lectin"/>
</dbReference>
<keyword evidence="3" id="KW-0812">Transmembrane</keyword>
<feature type="chain" id="PRO_5032824862" description="Legume lectin domain-containing protein" evidence="4">
    <location>
        <begin position="28"/>
        <end position="360"/>
    </location>
</feature>
<dbReference type="Gene3D" id="2.60.120.200">
    <property type="match status" value="1"/>
</dbReference>
<keyword evidence="7" id="KW-1185">Reference proteome</keyword>
<feature type="domain" description="Legume lectin" evidence="5">
    <location>
        <begin position="32"/>
        <end position="269"/>
    </location>
</feature>
<protein>
    <recommendedName>
        <fullName evidence="5">Legume lectin domain-containing protein</fullName>
    </recommendedName>
</protein>
<feature type="transmembrane region" description="Helical" evidence="3">
    <location>
        <begin position="294"/>
        <end position="314"/>
    </location>
</feature>
<dbReference type="EMBL" id="JADFTS010000007">
    <property type="protein sequence ID" value="KAF9596767.1"/>
    <property type="molecule type" value="Genomic_DNA"/>
</dbReference>
<dbReference type="PANTHER" id="PTHR32401">
    <property type="entry name" value="CONCANAVALIN A-LIKE LECTIN FAMILY PROTEIN"/>
    <property type="match status" value="1"/>
</dbReference>
<dbReference type="GO" id="GO:0030246">
    <property type="term" value="F:carbohydrate binding"/>
    <property type="evidence" value="ECO:0007669"/>
    <property type="project" value="UniProtKB-KW"/>
</dbReference>
<comment type="similarity">
    <text evidence="1">Belongs to the leguminous lectin family.</text>
</comment>
<dbReference type="CDD" id="cd06899">
    <property type="entry name" value="lectin_legume_LecRK_Arcelin_ConA"/>
    <property type="match status" value="1"/>
</dbReference>
<evidence type="ECO:0000313" key="7">
    <source>
        <dbReference type="Proteomes" id="UP000631114"/>
    </source>
</evidence>
<accession>A0A835LLC9</accession>
<gene>
    <name evidence="6" type="ORF">IFM89_013314</name>
</gene>
<sequence length="360" mass="39664">MAAFSVPRYSFSVLLLFVFCLVTHLAAKPISSFSLKRFAKDVNFDPEITLYGDAQVVNAGTAVNVTQSELGSVGRVVYKHPFKFVEGKGRKPLSFSTFFEFSISSGDGDGLAFVFLPSGFPVEMLDGHSSFGLGLEKKRDGVLVVGFGTYLDSKVSDSNANRVGIDVGGVVSKASNVSSTNLVLNSGKKLRCWIDYDASSKRLEVRLSESGDRPYDPLLSYPINLAEMWKEEEIFVGLSSSNGNSTKTTSIFSWSFRLRHVPTWMHSEPLNPKYTHHSQPVVLVQERSTCLSRILTSLMVGIACGALTTFIVLFMRAIFANRHAVVVVPAEYPVHPMEYGYEKIKIVVEKGSNDVKKVET</sequence>
<keyword evidence="2" id="KW-0430">Lectin</keyword>
<evidence type="ECO:0000313" key="6">
    <source>
        <dbReference type="EMBL" id="KAF9596767.1"/>
    </source>
</evidence>
<comment type="caution">
    <text evidence="6">The sequence shown here is derived from an EMBL/GenBank/DDBJ whole genome shotgun (WGS) entry which is preliminary data.</text>
</comment>
<keyword evidence="3" id="KW-1133">Transmembrane helix</keyword>
<evidence type="ECO:0000259" key="5">
    <source>
        <dbReference type="Pfam" id="PF00139"/>
    </source>
</evidence>
<dbReference type="AlphaFoldDB" id="A0A835LLC9"/>
<evidence type="ECO:0000256" key="3">
    <source>
        <dbReference type="SAM" id="Phobius"/>
    </source>
</evidence>
<dbReference type="SUPFAM" id="SSF49899">
    <property type="entry name" value="Concanavalin A-like lectins/glucanases"/>
    <property type="match status" value="1"/>
</dbReference>
<dbReference type="PANTHER" id="PTHR32401:SF16">
    <property type="entry name" value="CONCANAVALIN A-LIKE LECTIN FAMILY PROTEIN"/>
    <property type="match status" value="1"/>
</dbReference>
<name>A0A835LLC9_9MAGN</name>
<evidence type="ECO:0000256" key="1">
    <source>
        <dbReference type="ARBA" id="ARBA00007606"/>
    </source>
</evidence>
<dbReference type="Proteomes" id="UP000631114">
    <property type="component" value="Unassembled WGS sequence"/>
</dbReference>
<dbReference type="Pfam" id="PF00139">
    <property type="entry name" value="Lectin_legB"/>
    <property type="match status" value="1"/>
</dbReference>
<keyword evidence="3" id="KW-0472">Membrane</keyword>